<dbReference type="SUPFAM" id="SSF111331">
    <property type="entry name" value="NAD kinase/diacylglycerol kinase-like"/>
    <property type="match status" value="1"/>
</dbReference>
<feature type="binding site" evidence="8">
    <location>
        <begin position="170"/>
        <end position="175"/>
    </location>
    <ligand>
        <name>NAD(+)</name>
        <dbReference type="ChEBI" id="CHEBI:57540"/>
    </ligand>
</feature>
<comment type="caution">
    <text evidence="8">Lacks conserved residue(s) required for the propagation of feature annotation.</text>
</comment>
<dbReference type="InterPro" id="IPR017437">
    <property type="entry name" value="ATP-NAD_kinase_PpnK-typ_C"/>
</dbReference>
<keyword evidence="1 8" id="KW-0808">Transferase</keyword>
<keyword evidence="3 8" id="KW-0418">Kinase</keyword>
<dbReference type="GO" id="GO:0051287">
    <property type="term" value="F:NAD binding"/>
    <property type="evidence" value="ECO:0007669"/>
    <property type="project" value="UniProtKB-ARBA"/>
</dbReference>
<comment type="catalytic activity">
    <reaction evidence="7 8">
        <text>NAD(+) + ATP = ADP + NADP(+) + H(+)</text>
        <dbReference type="Rhea" id="RHEA:18629"/>
        <dbReference type="ChEBI" id="CHEBI:15378"/>
        <dbReference type="ChEBI" id="CHEBI:30616"/>
        <dbReference type="ChEBI" id="CHEBI:57540"/>
        <dbReference type="ChEBI" id="CHEBI:58349"/>
        <dbReference type="ChEBI" id="CHEBI:456216"/>
        <dbReference type="EC" id="2.7.1.23"/>
    </reaction>
</comment>
<sequence>MKKIGIISNQEKDAEGIYLSKTLDSLKNTLPDADISLVDSQKMVEDLELLIVLGGDGTLLSAARLAYGYNVPILGVNIGNLGFMTATDIHGLEDSLLKIEEGRYSIEDRMMLETTLDCAEGKRTFHALNDVVVHKGALGNIIHFELYVDQDFANSYRGDGIIITTPTGSTAYNLSAGGSIMYPTVEAIGVTSICPHTFGIRNLILSSSQKIMIKVGKSNEEYFLSMDGQINLRLTDDAVITTKKAEHPCKILRLDDYDYFNVLRQKLIYKAMNIQRGE</sequence>
<evidence type="ECO:0000256" key="3">
    <source>
        <dbReference type="ARBA" id="ARBA00022777"/>
    </source>
</evidence>
<feature type="binding site" evidence="8">
    <location>
        <position position="157"/>
    </location>
    <ligand>
        <name>NAD(+)</name>
        <dbReference type="ChEBI" id="CHEBI:57540"/>
    </ligand>
</feature>
<dbReference type="Proteomes" id="UP000664218">
    <property type="component" value="Unassembled WGS sequence"/>
</dbReference>
<dbReference type="RefSeq" id="WP_207598047.1">
    <property type="nucleotide sequence ID" value="NZ_JAFNJU010000001.1"/>
</dbReference>
<feature type="binding site" evidence="8">
    <location>
        <begin position="129"/>
        <end position="130"/>
    </location>
    <ligand>
        <name>NAD(+)</name>
        <dbReference type="ChEBI" id="CHEBI:57540"/>
    </ligand>
</feature>
<dbReference type="PANTHER" id="PTHR20275">
    <property type="entry name" value="NAD KINASE"/>
    <property type="match status" value="1"/>
</dbReference>
<gene>
    <name evidence="8" type="primary">nadK</name>
    <name evidence="9" type="ORF">J3A84_00545</name>
</gene>
<feature type="active site" description="Proton acceptor" evidence="8">
    <location>
        <position position="56"/>
    </location>
</feature>
<proteinExistence type="inferred from homology"/>
<keyword evidence="10" id="KW-1185">Reference proteome</keyword>
<protein>
    <recommendedName>
        <fullName evidence="8">NAD kinase</fullName>
        <ecNumber evidence="8">2.7.1.23</ecNumber>
    </recommendedName>
    <alternativeName>
        <fullName evidence="8">ATP-dependent NAD kinase</fullName>
    </alternativeName>
</protein>
<comment type="subcellular location">
    <subcellularLocation>
        <location evidence="8">Cytoplasm</location>
    </subcellularLocation>
</comment>
<dbReference type="Pfam" id="PF01513">
    <property type="entry name" value="NAD_kinase"/>
    <property type="match status" value="1"/>
</dbReference>
<dbReference type="Pfam" id="PF20143">
    <property type="entry name" value="NAD_kinase_C"/>
    <property type="match status" value="1"/>
</dbReference>
<keyword evidence="4 8" id="KW-0067">ATP-binding</keyword>
<organism evidence="9 10">
    <name type="scientific">Proteiniclasticum aestuarii</name>
    <dbReference type="NCBI Taxonomy" id="2817862"/>
    <lineage>
        <taxon>Bacteria</taxon>
        <taxon>Bacillati</taxon>
        <taxon>Bacillota</taxon>
        <taxon>Clostridia</taxon>
        <taxon>Eubacteriales</taxon>
        <taxon>Clostridiaceae</taxon>
        <taxon>Proteiniclasticum</taxon>
    </lineage>
</organism>
<dbReference type="Gene3D" id="2.60.200.30">
    <property type="entry name" value="Probable inorganic polyphosphate/atp-NAD kinase, domain 2"/>
    <property type="match status" value="1"/>
</dbReference>
<dbReference type="GO" id="GO:0003951">
    <property type="term" value="F:NAD+ kinase activity"/>
    <property type="evidence" value="ECO:0007669"/>
    <property type="project" value="UniProtKB-UniRule"/>
</dbReference>
<name>A0A939H8V5_9CLOT</name>
<dbReference type="InterPro" id="IPR002504">
    <property type="entry name" value="NADK"/>
</dbReference>
<dbReference type="GO" id="GO:0005524">
    <property type="term" value="F:ATP binding"/>
    <property type="evidence" value="ECO:0007669"/>
    <property type="project" value="UniProtKB-KW"/>
</dbReference>
<accession>A0A939H8V5</accession>
<evidence type="ECO:0000256" key="5">
    <source>
        <dbReference type="ARBA" id="ARBA00022857"/>
    </source>
</evidence>
<keyword evidence="6 8" id="KW-0520">NAD</keyword>
<evidence type="ECO:0000256" key="1">
    <source>
        <dbReference type="ARBA" id="ARBA00022679"/>
    </source>
</evidence>
<keyword evidence="5 8" id="KW-0521">NADP</keyword>
<keyword evidence="8" id="KW-0963">Cytoplasm</keyword>
<evidence type="ECO:0000313" key="10">
    <source>
        <dbReference type="Proteomes" id="UP000664218"/>
    </source>
</evidence>
<feature type="binding site" evidence="8">
    <location>
        <position position="229"/>
    </location>
    <ligand>
        <name>NAD(+)</name>
        <dbReference type="ChEBI" id="CHEBI:57540"/>
    </ligand>
</feature>
<dbReference type="EC" id="2.7.1.23" evidence="8"/>
<dbReference type="GO" id="GO:0019674">
    <property type="term" value="P:NAD+ metabolic process"/>
    <property type="evidence" value="ECO:0007669"/>
    <property type="project" value="InterPro"/>
</dbReference>
<evidence type="ECO:0000256" key="4">
    <source>
        <dbReference type="ARBA" id="ARBA00022840"/>
    </source>
</evidence>
<dbReference type="InterPro" id="IPR017438">
    <property type="entry name" value="ATP-NAD_kinase_N"/>
</dbReference>
<reference evidence="9" key="1">
    <citation type="submission" date="2021-03" db="EMBL/GenBank/DDBJ databases">
        <title>Proteiniclasticum marinus sp. nov., isolated from tidal flat sediment.</title>
        <authorList>
            <person name="Namirimu T."/>
            <person name="Yang J.-A."/>
            <person name="Yang S.-H."/>
            <person name="Kim Y.-J."/>
            <person name="Kwon K.K."/>
        </authorList>
    </citation>
    <scope>NUCLEOTIDE SEQUENCE</scope>
    <source>
        <strain evidence="9">SCR006</strain>
    </source>
</reference>
<evidence type="ECO:0000313" key="9">
    <source>
        <dbReference type="EMBL" id="MBO1263527.1"/>
    </source>
</evidence>
<evidence type="ECO:0000256" key="8">
    <source>
        <dbReference type="HAMAP-Rule" id="MF_00361"/>
    </source>
</evidence>
<evidence type="ECO:0000256" key="6">
    <source>
        <dbReference type="ARBA" id="ARBA00023027"/>
    </source>
</evidence>
<evidence type="ECO:0000256" key="7">
    <source>
        <dbReference type="ARBA" id="ARBA00047925"/>
    </source>
</evidence>
<feature type="binding site" evidence="8">
    <location>
        <position position="159"/>
    </location>
    <ligand>
        <name>NAD(+)</name>
        <dbReference type="ChEBI" id="CHEBI:57540"/>
    </ligand>
</feature>
<dbReference type="HAMAP" id="MF_00361">
    <property type="entry name" value="NAD_kinase"/>
    <property type="match status" value="1"/>
</dbReference>
<dbReference type="Gene3D" id="3.40.50.10330">
    <property type="entry name" value="Probable inorganic polyphosphate/atp-NAD kinase, domain 1"/>
    <property type="match status" value="1"/>
</dbReference>
<dbReference type="EMBL" id="JAFNJU010000001">
    <property type="protein sequence ID" value="MBO1263527.1"/>
    <property type="molecule type" value="Genomic_DNA"/>
</dbReference>
<dbReference type="PANTHER" id="PTHR20275:SF0">
    <property type="entry name" value="NAD KINASE"/>
    <property type="match status" value="1"/>
</dbReference>
<dbReference type="GO" id="GO:0005737">
    <property type="term" value="C:cytoplasm"/>
    <property type="evidence" value="ECO:0007669"/>
    <property type="project" value="UniProtKB-SubCell"/>
</dbReference>
<dbReference type="GO" id="GO:0046872">
    <property type="term" value="F:metal ion binding"/>
    <property type="evidence" value="ECO:0007669"/>
    <property type="project" value="UniProtKB-UniRule"/>
</dbReference>
<dbReference type="InterPro" id="IPR016064">
    <property type="entry name" value="NAD/diacylglycerol_kinase_sf"/>
</dbReference>
<keyword evidence="2 8" id="KW-0547">Nucleotide-binding</keyword>
<dbReference type="GO" id="GO:0006741">
    <property type="term" value="P:NADP+ biosynthetic process"/>
    <property type="evidence" value="ECO:0007669"/>
    <property type="project" value="UniProtKB-UniRule"/>
</dbReference>
<dbReference type="AlphaFoldDB" id="A0A939H8V5"/>
<comment type="similarity">
    <text evidence="8">Belongs to the NAD kinase family.</text>
</comment>
<comment type="cofactor">
    <cofactor evidence="8">
        <name>a divalent metal cation</name>
        <dbReference type="ChEBI" id="CHEBI:60240"/>
    </cofactor>
</comment>
<comment type="function">
    <text evidence="8">Involved in the regulation of the intracellular balance of NAD and NADP, and is a key enzyme in the biosynthesis of NADP. Catalyzes specifically the phosphorylation on 2'-hydroxyl of the adenosine moiety of NAD to yield NADP.</text>
</comment>
<evidence type="ECO:0000256" key="2">
    <source>
        <dbReference type="ARBA" id="ARBA00022741"/>
    </source>
</evidence>
<comment type="caution">
    <text evidence="9">The sequence shown here is derived from an EMBL/GenBank/DDBJ whole genome shotgun (WGS) entry which is preliminary data.</text>
</comment>
<feature type="binding site" evidence="8">
    <location>
        <begin position="56"/>
        <end position="57"/>
    </location>
    <ligand>
        <name>NAD(+)</name>
        <dbReference type="ChEBI" id="CHEBI:57540"/>
    </ligand>
</feature>